<dbReference type="SMART" id="SM01100">
    <property type="entry name" value="CRAL_TRIO_N"/>
    <property type="match status" value="1"/>
</dbReference>
<accession>A0A9C6XVK1</accession>
<gene>
    <name evidence="4" type="primary">LOC113209868</name>
</gene>
<protein>
    <submittedName>
        <fullName evidence="4">SEC14-like protein 2</fullName>
    </submittedName>
</protein>
<dbReference type="GeneID" id="113209868"/>
<dbReference type="CDD" id="cd00170">
    <property type="entry name" value="SEC14"/>
    <property type="match status" value="1"/>
</dbReference>
<dbReference type="Pfam" id="PF00650">
    <property type="entry name" value="CRAL_TRIO"/>
    <property type="match status" value="1"/>
</dbReference>
<dbReference type="InterPro" id="IPR011074">
    <property type="entry name" value="CRAL/TRIO_N_dom"/>
</dbReference>
<feature type="domain" description="CRAL-TRIO" evidence="1">
    <location>
        <begin position="73"/>
        <end position="249"/>
    </location>
</feature>
<dbReference type="PROSITE" id="PS50191">
    <property type="entry name" value="CRAL_TRIO"/>
    <property type="match status" value="1"/>
</dbReference>
<reference evidence="4" key="1">
    <citation type="journal article" date="2018" name="Proc. Natl. Acad. Sci. U.S.A.">
        <title>Phylogenomics and the evolution of hemipteroid insects.</title>
        <authorList>
            <person name="Johnson K.P."/>
            <person name="Dietrich C.H."/>
            <person name="Friedrich F."/>
            <person name="Beutel R.G."/>
            <person name="Wipfler B."/>
            <person name="Peters R.S."/>
            <person name="Allen J.M."/>
            <person name="Petersen M."/>
            <person name="Donath A."/>
            <person name="Walden K.K."/>
            <person name="Kozlov A.M."/>
            <person name="Podsiadlowski L."/>
            <person name="Mayer C."/>
            <person name="Meusemann K."/>
            <person name="Vasilikopoulos A."/>
            <person name="Waterhouse R.M."/>
            <person name="Cameron S.L."/>
            <person name="Weirauch C."/>
            <person name="Swanson D.R."/>
            <person name="Percy D.M."/>
            <person name="Hardy N.B."/>
            <person name="Terry I."/>
            <person name="Liu S."/>
            <person name="Zhou X."/>
            <person name="Misof B."/>
            <person name="Robertson H.M."/>
            <person name="Yoshizawa K."/>
        </authorList>
    </citation>
    <scope>NUCLEOTIDE SEQUENCE</scope>
    <source>
        <tissue evidence="4">Whole organism</tissue>
    </source>
</reference>
<sequence>MAPAKGLSDDQRFALMKFRRSMSDVMQPHHDDQFLLRWLRARNWDAAAAEKMLRESLRWREKYQVDQVRDWQPPEVLDKYYPSGLSGFDKDGAPVVVVPFAGIDIFGLLHACSKREFIQMTLKQMETYQHLSQQQARERGNVAEGLVAIIDMADFNLRQWAWRPAGEVVVSLLQTYEANYPESLKNCYIINAPRVFAIAWSVVKNFLNDYTQSKIHILRDPAKWQPLLLENIEPGQLPRHFGGTAEDPLGDPLCSAKIKQGGKVPKEYFKKQNMSRLQDQPSEETVVVKMGGKLKLEYIAAQTGTLLKWEFRTEGHDIKFSVTMKDIDGNCTTLVPLKRVNSHQTEEIGVITCPSPGTYTLLFDNTYSYLRSKRLHYSIGMAPPLTSNGDPDGILDEIIDDVNDNRVEKAG</sequence>
<dbReference type="KEGG" id="foc:113209868"/>
<evidence type="ECO:0000259" key="2">
    <source>
        <dbReference type="PROSITE" id="PS50866"/>
    </source>
</evidence>
<dbReference type="SUPFAM" id="SSF52087">
    <property type="entry name" value="CRAL/TRIO domain"/>
    <property type="match status" value="1"/>
</dbReference>
<name>A0A9C6XVK1_FRAOC</name>
<dbReference type="PROSITE" id="PS50866">
    <property type="entry name" value="GOLD"/>
    <property type="match status" value="1"/>
</dbReference>
<evidence type="ECO:0000313" key="4">
    <source>
        <dbReference type="RefSeq" id="XP_052132703.1"/>
    </source>
</evidence>
<dbReference type="InterPro" id="IPR051064">
    <property type="entry name" value="SEC14/CRAL-TRIO_domain"/>
</dbReference>
<dbReference type="SMART" id="SM00516">
    <property type="entry name" value="SEC14"/>
    <property type="match status" value="1"/>
</dbReference>
<dbReference type="InterPro" id="IPR009038">
    <property type="entry name" value="GOLD_dom"/>
</dbReference>
<dbReference type="GO" id="GO:0005737">
    <property type="term" value="C:cytoplasm"/>
    <property type="evidence" value="ECO:0007669"/>
    <property type="project" value="TreeGrafter"/>
</dbReference>
<dbReference type="SUPFAM" id="SSF46938">
    <property type="entry name" value="CRAL/TRIO N-terminal domain"/>
    <property type="match status" value="1"/>
</dbReference>
<dbReference type="RefSeq" id="XP_052132703.1">
    <property type="nucleotide sequence ID" value="XM_052276743.1"/>
</dbReference>
<dbReference type="PANTHER" id="PTHR23324:SF83">
    <property type="entry name" value="SEC14-LIKE PROTEIN 2"/>
    <property type="match status" value="1"/>
</dbReference>
<proteinExistence type="predicted"/>
<keyword evidence="3" id="KW-1185">Reference proteome</keyword>
<dbReference type="Proteomes" id="UP000504606">
    <property type="component" value="Unplaced"/>
</dbReference>
<reference evidence="4" key="2">
    <citation type="submission" date="2025-08" db="UniProtKB">
        <authorList>
            <consortium name="RefSeq"/>
        </authorList>
    </citation>
    <scope>IDENTIFICATION</scope>
    <source>
        <tissue evidence="4">Whole organism</tissue>
    </source>
</reference>
<dbReference type="SUPFAM" id="SSF101576">
    <property type="entry name" value="Supernatant protein factor (SPF), C-terminal domain"/>
    <property type="match status" value="1"/>
</dbReference>
<dbReference type="Pfam" id="PF03765">
    <property type="entry name" value="CRAL_TRIO_N"/>
    <property type="match status" value="1"/>
</dbReference>
<dbReference type="InterPro" id="IPR001251">
    <property type="entry name" value="CRAL-TRIO_dom"/>
</dbReference>
<dbReference type="OrthoDB" id="1434354at2759"/>
<dbReference type="AlphaFoldDB" id="A0A9C6XVK1"/>
<dbReference type="PANTHER" id="PTHR23324">
    <property type="entry name" value="SEC14 RELATED PROTEIN"/>
    <property type="match status" value="1"/>
</dbReference>
<evidence type="ECO:0000259" key="1">
    <source>
        <dbReference type="PROSITE" id="PS50191"/>
    </source>
</evidence>
<dbReference type="InterPro" id="IPR036273">
    <property type="entry name" value="CRAL/TRIO_N_dom_sf"/>
</dbReference>
<organism evidence="3 4">
    <name type="scientific">Frankliniella occidentalis</name>
    <name type="common">Western flower thrips</name>
    <name type="synonym">Euthrips occidentalis</name>
    <dbReference type="NCBI Taxonomy" id="133901"/>
    <lineage>
        <taxon>Eukaryota</taxon>
        <taxon>Metazoa</taxon>
        <taxon>Ecdysozoa</taxon>
        <taxon>Arthropoda</taxon>
        <taxon>Hexapoda</taxon>
        <taxon>Insecta</taxon>
        <taxon>Pterygota</taxon>
        <taxon>Neoptera</taxon>
        <taxon>Paraneoptera</taxon>
        <taxon>Thysanoptera</taxon>
        <taxon>Terebrantia</taxon>
        <taxon>Thripoidea</taxon>
        <taxon>Thripidae</taxon>
        <taxon>Frankliniella</taxon>
    </lineage>
</organism>
<dbReference type="InterPro" id="IPR036598">
    <property type="entry name" value="GOLD_dom_sf"/>
</dbReference>
<dbReference type="Gene3D" id="2.60.120.680">
    <property type="entry name" value="GOLD domain"/>
    <property type="match status" value="1"/>
</dbReference>
<dbReference type="Gene3D" id="3.40.525.10">
    <property type="entry name" value="CRAL-TRIO lipid binding domain"/>
    <property type="match status" value="1"/>
</dbReference>
<evidence type="ECO:0000313" key="3">
    <source>
        <dbReference type="Proteomes" id="UP000504606"/>
    </source>
</evidence>
<feature type="domain" description="GOLD" evidence="2">
    <location>
        <begin position="279"/>
        <end position="381"/>
    </location>
</feature>
<dbReference type="InterPro" id="IPR036865">
    <property type="entry name" value="CRAL-TRIO_dom_sf"/>
</dbReference>